<comment type="function">
    <text evidence="6">E3 ubiquitin-protein ligase.</text>
</comment>
<accession>A0AAW2DCZ8</accession>
<dbReference type="PROSITE" id="PS50089">
    <property type="entry name" value="ZF_RING_2"/>
    <property type="match status" value="1"/>
</dbReference>
<feature type="region of interest" description="Disordered" evidence="7">
    <location>
        <begin position="452"/>
        <end position="480"/>
    </location>
</feature>
<dbReference type="GO" id="GO:0006511">
    <property type="term" value="P:ubiquitin-dependent protein catabolic process"/>
    <property type="evidence" value="ECO:0007669"/>
    <property type="project" value="UniProtKB-UniRule"/>
</dbReference>
<evidence type="ECO:0000259" key="8">
    <source>
        <dbReference type="PROSITE" id="PS50089"/>
    </source>
</evidence>
<evidence type="ECO:0000313" key="10">
    <source>
        <dbReference type="Proteomes" id="UP001459277"/>
    </source>
</evidence>
<keyword evidence="5 6" id="KW-0863">Zinc-finger</keyword>
<dbReference type="GO" id="GO:0061630">
    <property type="term" value="F:ubiquitin protein ligase activity"/>
    <property type="evidence" value="ECO:0007669"/>
    <property type="project" value="UniProtKB-UniRule"/>
</dbReference>
<keyword evidence="6" id="KW-0862">Zinc</keyword>
<feature type="domain" description="RING-type" evidence="8">
    <location>
        <begin position="175"/>
        <end position="216"/>
    </location>
</feature>
<dbReference type="InterPro" id="IPR013083">
    <property type="entry name" value="Znf_RING/FYVE/PHD"/>
</dbReference>
<dbReference type="SUPFAM" id="SSF57850">
    <property type="entry name" value="RING/U-box"/>
    <property type="match status" value="1"/>
</dbReference>
<keyword evidence="6" id="KW-0479">Metal-binding</keyword>
<keyword evidence="4 6" id="KW-0833">Ubl conjugation pathway</keyword>
<keyword evidence="3 6" id="KW-0808">Transferase</keyword>
<organism evidence="9 10">
    <name type="scientific">Lithocarpus litseifolius</name>
    <dbReference type="NCBI Taxonomy" id="425828"/>
    <lineage>
        <taxon>Eukaryota</taxon>
        <taxon>Viridiplantae</taxon>
        <taxon>Streptophyta</taxon>
        <taxon>Embryophyta</taxon>
        <taxon>Tracheophyta</taxon>
        <taxon>Spermatophyta</taxon>
        <taxon>Magnoliopsida</taxon>
        <taxon>eudicotyledons</taxon>
        <taxon>Gunneridae</taxon>
        <taxon>Pentapetalae</taxon>
        <taxon>rosids</taxon>
        <taxon>fabids</taxon>
        <taxon>Fagales</taxon>
        <taxon>Fagaceae</taxon>
        <taxon>Lithocarpus</taxon>
    </lineage>
</organism>
<dbReference type="SMART" id="SM00184">
    <property type="entry name" value="RING"/>
    <property type="match status" value="1"/>
</dbReference>
<dbReference type="EC" id="2.3.2.27" evidence="6"/>
<dbReference type="GO" id="GO:0005789">
    <property type="term" value="C:endoplasmic reticulum membrane"/>
    <property type="evidence" value="ECO:0007669"/>
    <property type="project" value="UniProtKB-SubCell"/>
</dbReference>
<dbReference type="InterPro" id="IPR001841">
    <property type="entry name" value="Znf_RING"/>
</dbReference>
<reference evidence="9 10" key="1">
    <citation type="submission" date="2024-01" db="EMBL/GenBank/DDBJ databases">
        <title>A telomere-to-telomere, gap-free genome of sweet tea (Lithocarpus litseifolius).</title>
        <authorList>
            <person name="Zhou J."/>
        </authorList>
    </citation>
    <scope>NUCLEOTIDE SEQUENCE [LARGE SCALE GENOMIC DNA]</scope>
    <source>
        <strain evidence="9">Zhou-2022a</strain>
        <tissue evidence="9">Leaf</tissue>
    </source>
</reference>
<evidence type="ECO:0000256" key="6">
    <source>
        <dbReference type="RuleBase" id="RU369090"/>
    </source>
</evidence>
<name>A0AAW2DCZ8_9ROSI</name>
<comment type="pathway">
    <text evidence="2 6">Protein modification; protein ubiquitination.</text>
</comment>
<proteinExistence type="predicted"/>
<comment type="subcellular location">
    <subcellularLocation>
        <location evidence="6">Endoplasmic reticulum membrane</location>
        <topology evidence="6">Single-pass type IV membrane protein</topology>
    </subcellularLocation>
</comment>
<gene>
    <name evidence="9" type="ORF">SO802_008048</name>
</gene>
<sequence length="480" mass="53607">MKTIVLAGKDHGCNYLGCLNSLNFDQRSEHIDLCCCYTSKFYFMGSNMREDVIILDLNQEPFDQPHVSEVRFDSIVDELETAHIRIEERIRQLEAVTSRARQRQRWRQAQSHPQADNFTEAIVQTVTRRHTAELGNTAGKGKTSRPGSTHLIAKALGIDSDEKKAASGSGGFYDCNICFEMARDPVLTCCGHLFCWPCFFQLSYVDLNARECPVCRGEVTDTSIIPIYGSGSSDSTCKSELKETGFKVPPRPRANRIDSVRQQLRIRRVSSPIEERIHSIVGVMGERARTLDSDGPRIVHERVNSSVNQNQTSQLLPGVETESNQHHRSLQVSRLLLQGAASFSSLSTALNTAMNSAERLVEDLETYIHGRHTRASHDQSPSVDNGDMFSSDSAVVQLESQTPDIAAEINYTVYPSAPSFRRSDFDDPVVHLENHTMDNAIEINLVLPPSPSFSRTRSGAPRVSGLDDGVSRSARRRRLR</sequence>
<comment type="caution">
    <text evidence="9">The sequence shown here is derived from an EMBL/GenBank/DDBJ whole genome shotgun (WGS) entry which is preliminary data.</text>
</comment>
<evidence type="ECO:0000256" key="4">
    <source>
        <dbReference type="ARBA" id="ARBA00022786"/>
    </source>
</evidence>
<keyword evidence="6" id="KW-0256">Endoplasmic reticulum</keyword>
<comment type="catalytic activity">
    <reaction evidence="1 6">
        <text>S-ubiquitinyl-[E2 ubiquitin-conjugating enzyme]-L-cysteine + [acceptor protein]-L-lysine = [E2 ubiquitin-conjugating enzyme]-L-cysteine + N(6)-ubiquitinyl-[acceptor protein]-L-lysine.</text>
        <dbReference type="EC" id="2.3.2.27"/>
    </reaction>
</comment>
<protein>
    <recommendedName>
        <fullName evidence="6">E3 ubiquitin-protein ligase RMA</fullName>
        <ecNumber evidence="6">2.3.2.27</ecNumber>
    </recommendedName>
    <alternativeName>
        <fullName evidence="6">Protein RING membrane-anchor</fullName>
    </alternativeName>
    <alternativeName>
        <fullName evidence="6">RING-type E3 ubiquitin transferase RMA</fullName>
    </alternativeName>
</protein>
<evidence type="ECO:0000256" key="7">
    <source>
        <dbReference type="SAM" id="MobiDB-lite"/>
    </source>
</evidence>
<dbReference type="PANTHER" id="PTHR12313">
    <property type="entry name" value="E3 UBIQUITIN-PROTEIN LIGASE RNF5-RELATED"/>
    <property type="match status" value="1"/>
</dbReference>
<dbReference type="Gene3D" id="3.30.40.10">
    <property type="entry name" value="Zinc/RING finger domain, C3HC4 (zinc finger)"/>
    <property type="match status" value="1"/>
</dbReference>
<evidence type="ECO:0000256" key="1">
    <source>
        <dbReference type="ARBA" id="ARBA00000900"/>
    </source>
</evidence>
<evidence type="ECO:0000256" key="2">
    <source>
        <dbReference type="ARBA" id="ARBA00004906"/>
    </source>
</evidence>
<evidence type="ECO:0000256" key="3">
    <source>
        <dbReference type="ARBA" id="ARBA00022679"/>
    </source>
</evidence>
<keyword evidence="10" id="KW-1185">Reference proteome</keyword>
<dbReference type="InterPro" id="IPR045103">
    <property type="entry name" value="RNF5/RNF185-like"/>
</dbReference>
<dbReference type="AlphaFoldDB" id="A0AAW2DCZ8"/>
<dbReference type="Pfam" id="PF14634">
    <property type="entry name" value="zf-RING_5"/>
    <property type="match status" value="1"/>
</dbReference>
<dbReference type="GO" id="GO:0008270">
    <property type="term" value="F:zinc ion binding"/>
    <property type="evidence" value="ECO:0007669"/>
    <property type="project" value="UniProtKB-KW"/>
</dbReference>
<dbReference type="Proteomes" id="UP001459277">
    <property type="component" value="Unassembled WGS sequence"/>
</dbReference>
<evidence type="ECO:0000313" key="9">
    <source>
        <dbReference type="EMBL" id="KAL0006546.1"/>
    </source>
</evidence>
<dbReference type="EMBL" id="JAZDWU010000003">
    <property type="protein sequence ID" value="KAL0006546.1"/>
    <property type="molecule type" value="Genomic_DNA"/>
</dbReference>
<evidence type="ECO:0000256" key="5">
    <source>
        <dbReference type="PROSITE-ProRule" id="PRU00175"/>
    </source>
</evidence>
<comment type="domain">
    <text evidence="6">The RING-type zinc finger domain is responsible for E3 ligase activity.</text>
</comment>